<reference evidence="1 2" key="1">
    <citation type="submission" date="2020-07" db="EMBL/GenBank/DDBJ databases">
        <title>Alkalicella. sp. LB2 genome.</title>
        <authorList>
            <person name="Postec A."/>
            <person name="Quemeneur M."/>
        </authorList>
    </citation>
    <scope>NUCLEOTIDE SEQUENCE [LARGE SCALE GENOMIC DNA]</scope>
    <source>
        <strain evidence="1 2">LB2</strain>
    </source>
</reference>
<protein>
    <submittedName>
        <fullName evidence="1">Uncharacterized protein</fullName>
    </submittedName>
</protein>
<dbReference type="KEGG" id="acae:HYG86_05995"/>
<dbReference type="EMBL" id="CP058559">
    <property type="protein sequence ID" value="QNO14356.1"/>
    <property type="molecule type" value="Genomic_DNA"/>
</dbReference>
<dbReference type="Proteomes" id="UP000516160">
    <property type="component" value="Chromosome"/>
</dbReference>
<organism evidence="1 2">
    <name type="scientific">Alkalicella caledoniensis</name>
    <dbReference type="NCBI Taxonomy" id="2731377"/>
    <lineage>
        <taxon>Bacteria</taxon>
        <taxon>Bacillati</taxon>
        <taxon>Bacillota</taxon>
        <taxon>Clostridia</taxon>
        <taxon>Eubacteriales</taxon>
        <taxon>Proteinivoracaceae</taxon>
        <taxon>Alkalicella</taxon>
    </lineage>
</organism>
<sequence>MVTRDASVVEREGNYFLQLTLSDGKVEISLTTDNQNAVKEVFNKLIIDLKKEEFKFVLKNENNSLYSQISKEYLSQLNSELSTIYNELVDYGLTIEESEAEAL</sequence>
<evidence type="ECO:0000313" key="2">
    <source>
        <dbReference type="Proteomes" id="UP000516160"/>
    </source>
</evidence>
<keyword evidence="2" id="KW-1185">Reference proteome</keyword>
<accession>A0A7G9W6P4</accession>
<proteinExistence type="predicted"/>
<dbReference type="RefSeq" id="WP_213168011.1">
    <property type="nucleotide sequence ID" value="NZ_CP058559.1"/>
</dbReference>
<dbReference type="AlphaFoldDB" id="A0A7G9W6P4"/>
<gene>
    <name evidence="1" type="ORF">HYG86_05995</name>
</gene>
<name>A0A7G9W6P4_ALKCA</name>
<evidence type="ECO:0000313" key="1">
    <source>
        <dbReference type="EMBL" id="QNO14356.1"/>
    </source>
</evidence>